<dbReference type="InterPro" id="IPR001278">
    <property type="entry name" value="Arg-tRNA-ligase"/>
</dbReference>
<organism evidence="15 16">
    <name type="scientific">Candidatus Desantisbacteria bacterium CG23_combo_of_CG06-09_8_20_14_all_40_23</name>
    <dbReference type="NCBI Taxonomy" id="1974550"/>
    <lineage>
        <taxon>Bacteria</taxon>
        <taxon>Candidatus Desantisiibacteriota</taxon>
    </lineage>
</organism>
<evidence type="ECO:0000256" key="4">
    <source>
        <dbReference type="ARBA" id="ARBA00022490"/>
    </source>
</evidence>
<keyword evidence="4 11" id="KW-0963">Cytoplasm</keyword>
<dbReference type="EC" id="6.1.1.19" evidence="11"/>
<dbReference type="FunFam" id="3.40.50.620:FF:000062">
    <property type="entry name" value="Arginine--tRNA ligase"/>
    <property type="match status" value="1"/>
</dbReference>
<comment type="similarity">
    <text evidence="2 11 12">Belongs to the class-I aminoacyl-tRNA synthetase family.</text>
</comment>
<sequence>MNLTIKQQLVIKIRDAVKQAIFEGILPNGLTIPEAQIESSKNSEFGDFATNIAFPLTKIFKMPSQDIATILARYLEQEEIIKKVEVAGAGFINFWIAPTRLYEVLKEIETKQEGYGSSNIGQGKKTVVEFLSANPTGPLHVGHGRGAVIGDIIGNILEFCGYSVTREYYINDVGNQMVKLGESLRVRYLELLGENLSLPDNGYQGEYMIDIAKKLYELEGDSCQDKDVLYFKDFAMKKILENIKQSLLSFGVHFNNWFAESTLYNEGMPKKVLDKLKEMGYTYDANGALWLKTTVFGDDKDRVLIRENQIPTYFLGDIAYHCSKYERGYELLVDLWGADHHGYIDRLTAACLALNYPEESLVILLYQLVSLSRGNQPVSMSTRQGEFVTLDEVVQEVGKDATRFFFCMRKSDAHLDFDLELAKRQSQENPVYYVQYAHARICSILRKAKEAGLKIKSYDEIDMSVLNLSEELVLLSKMSILQDEVIGCERAFEPHRLTNYLMDMVSTFHNYYNHHRIISSESALTDARLFLINGLRVVLKNTLSLLGISAPEEM</sequence>
<evidence type="ECO:0000256" key="10">
    <source>
        <dbReference type="ARBA" id="ARBA00049339"/>
    </source>
</evidence>
<keyword evidence="9 11" id="KW-0030">Aminoacyl-tRNA synthetase</keyword>
<dbReference type="SUPFAM" id="SSF52374">
    <property type="entry name" value="Nucleotidylyl transferase"/>
    <property type="match status" value="1"/>
</dbReference>
<reference evidence="15 16" key="1">
    <citation type="submission" date="2017-09" db="EMBL/GenBank/DDBJ databases">
        <title>Depth-based differentiation of microbial function through sediment-hosted aquifers and enrichment of novel symbionts in the deep terrestrial subsurface.</title>
        <authorList>
            <person name="Probst A.J."/>
            <person name="Ladd B."/>
            <person name="Jarett J.K."/>
            <person name="Geller-Mcgrath D.E."/>
            <person name="Sieber C.M."/>
            <person name="Emerson J.B."/>
            <person name="Anantharaman K."/>
            <person name="Thomas B.C."/>
            <person name="Malmstrom R."/>
            <person name="Stieglmeier M."/>
            <person name="Klingl A."/>
            <person name="Woyke T."/>
            <person name="Ryan C.M."/>
            <person name="Banfield J.F."/>
        </authorList>
    </citation>
    <scope>NUCLEOTIDE SEQUENCE [LARGE SCALE GENOMIC DNA]</scope>
    <source>
        <strain evidence="15">CG23_combo_of_CG06-09_8_20_14_all_40_23</strain>
    </source>
</reference>
<evidence type="ECO:0000256" key="1">
    <source>
        <dbReference type="ARBA" id="ARBA00004496"/>
    </source>
</evidence>
<comment type="caution">
    <text evidence="15">The sequence shown here is derived from an EMBL/GenBank/DDBJ whole genome shotgun (WGS) entry which is preliminary data.</text>
</comment>
<evidence type="ECO:0000256" key="2">
    <source>
        <dbReference type="ARBA" id="ARBA00005594"/>
    </source>
</evidence>
<comment type="subunit">
    <text evidence="3 11">Monomer.</text>
</comment>
<dbReference type="GO" id="GO:0006420">
    <property type="term" value="P:arginyl-tRNA aminoacylation"/>
    <property type="evidence" value="ECO:0007669"/>
    <property type="project" value="UniProtKB-UniRule"/>
</dbReference>
<dbReference type="Pfam" id="PF03485">
    <property type="entry name" value="Arg_tRNA_synt_N"/>
    <property type="match status" value="1"/>
</dbReference>
<dbReference type="Pfam" id="PF00750">
    <property type="entry name" value="tRNA-synt_1d"/>
    <property type="match status" value="1"/>
</dbReference>
<evidence type="ECO:0000256" key="6">
    <source>
        <dbReference type="ARBA" id="ARBA00022741"/>
    </source>
</evidence>
<dbReference type="GO" id="GO:0005737">
    <property type="term" value="C:cytoplasm"/>
    <property type="evidence" value="ECO:0007669"/>
    <property type="project" value="UniProtKB-SubCell"/>
</dbReference>
<dbReference type="FunFam" id="1.10.730.10:FF:000008">
    <property type="entry name" value="Arginine--tRNA ligase"/>
    <property type="match status" value="1"/>
</dbReference>
<dbReference type="NCBIfam" id="TIGR00456">
    <property type="entry name" value="argS"/>
    <property type="match status" value="1"/>
</dbReference>
<evidence type="ECO:0000313" key="16">
    <source>
        <dbReference type="Proteomes" id="UP000231067"/>
    </source>
</evidence>
<dbReference type="InterPro" id="IPR036695">
    <property type="entry name" value="Arg-tRNA-synth_N_sf"/>
</dbReference>
<keyword evidence="5 11" id="KW-0436">Ligase</keyword>
<feature type="short sequence motif" description="'HIGH' region" evidence="11">
    <location>
        <begin position="133"/>
        <end position="143"/>
    </location>
</feature>
<dbReference type="AlphaFoldDB" id="A0A2H0A982"/>
<dbReference type="HAMAP" id="MF_00123">
    <property type="entry name" value="Arg_tRNA_synth"/>
    <property type="match status" value="1"/>
</dbReference>
<evidence type="ECO:0000256" key="7">
    <source>
        <dbReference type="ARBA" id="ARBA00022840"/>
    </source>
</evidence>
<keyword evidence="8 11" id="KW-0648">Protein biosynthesis</keyword>
<dbReference type="InterPro" id="IPR009080">
    <property type="entry name" value="tRNAsynth_Ia_anticodon-bd"/>
</dbReference>
<dbReference type="GO" id="GO:0005524">
    <property type="term" value="F:ATP binding"/>
    <property type="evidence" value="ECO:0007669"/>
    <property type="project" value="UniProtKB-UniRule"/>
</dbReference>
<dbReference type="Gene3D" id="3.30.1360.70">
    <property type="entry name" value="Arginyl tRNA synthetase N-terminal domain"/>
    <property type="match status" value="1"/>
</dbReference>
<name>A0A2H0A982_9BACT</name>
<dbReference type="CDD" id="cd00671">
    <property type="entry name" value="ArgRS_core"/>
    <property type="match status" value="1"/>
</dbReference>
<dbReference type="InterPro" id="IPR014729">
    <property type="entry name" value="Rossmann-like_a/b/a_fold"/>
</dbReference>
<comment type="catalytic activity">
    <reaction evidence="10 11">
        <text>tRNA(Arg) + L-arginine + ATP = L-arginyl-tRNA(Arg) + AMP + diphosphate</text>
        <dbReference type="Rhea" id="RHEA:20301"/>
        <dbReference type="Rhea" id="RHEA-COMP:9658"/>
        <dbReference type="Rhea" id="RHEA-COMP:9673"/>
        <dbReference type="ChEBI" id="CHEBI:30616"/>
        <dbReference type="ChEBI" id="CHEBI:32682"/>
        <dbReference type="ChEBI" id="CHEBI:33019"/>
        <dbReference type="ChEBI" id="CHEBI:78442"/>
        <dbReference type="ChEBI" id="CHEBI:78513"/>
        <dbReference type="ChEBI" id="CHEBI:456215"/>
        <dbReference type="EC" id="6.1.1.19"/>
    </reaction>
</comment>
<dbReference type="InterPro" id="IPR005148">
    <property type="entry name" value="Arg-tRNA-synth_N"/>
</dbReference>
<evidence type="ECO:0000256" key="9">
    <source>
        <dbReference type="ARBA" id="ARBA00023146"/>
    </source>
</evidence>
<evidence type="ECO:0000313" key="15">
    <source>
        <dbReference type="EMBL" id="PIP42005.1"/>
    </source>
</evidence>
<feature type="domain" description="Arginyl tRNA synthetase N-terminal" evidence="14">
    <location>
        <begin position="7"/>
        <end position="96"/>
    </location>
</feature>
<dbReference type="PROSITE" id="PS00178">
    <property type="entry name" value="AA_TRNA_LIGASE_I"/>
    <property type="match status" value="1"/>
</dbReference>
<dbReference type="SUPFAM" id="SSF47323">
    <property type="entry name" value="Anticodon-binding domain of a subclass of class I aminoacyl-tRNA synthetases"/>
    <property type="match status" value="1"/>
</dbReference>
<evidence type="ECO:0000256" key="11">
    <source>
        <dbReference type="HAMAP-Rule" id="MF_00123"/>
    </source>
</evidence>
<dbReference type="GO" id="GO:0004814">
    <property type="term" value="F:arginine-tRNA ligase activity"/>
    <property type="evidence" value="ECO:0007669"/>
    <property type="project" value="UniProtKB-UniRule"/>
</dbReference>
<dbReference type="InterPro" id="IPR008909">
    <property type="entry name" value="DALR_anticod-bd"/>
</dbReference>
<dbReference type="PANTHER" id="PTHR11956:SF5">
    <property type="entry name" value="ARGININE--TRNA LIGASE, CYTOPLASMIC"/>
    <property type="match status" value="1"/>
</dbReference>
<evidence type="ECO:0000259" key="13">
    <source>
        <dbReference type="SMART" id="SM00836"/>
    </source>
</evidence>
<dbReference type="SMART" id="SM01016">
    <property type="entry name" value="Arg_tRNA_synt_N"/>
    <property type="match status" value="1"/>
</dbReference>
<accession>A0A2H0A982</accession>
<proteinExistence type="inferred from homology"/>
<dbReference type="Pfam" id="PF05746">
    <property type="entry name" value="DALR_1"/>
    <property type="match status" value="1"/>
</dbReference>
<evidence type="ECO:0000256" key="5">
    <source>
        <dbReference type="ARBA" id="ARBA00022598"/>
    </source>
</evidence>
<keyword evidence="7 11" id="KW-0067">ATP-binding</keyword>
<gene>
    <name evidence="11" type="primary">argS</name>
    <name evidence="15" type="ORF">COX18_01635</name>
</gene>
<dbReference type="EMBL" id="PCSH01000026">
    <property type="protein sequence ID" value="PIP42005.1"/>
    <property type="molecule type" value="Genomic_DNA"/>
</dbReference>
<evidence type="ECO:0000256" key="8">
    <source>
        <dbReference type="ARBA" id="ARBA00022917"/>
    </source>
</evidence>
<dbReference type="PANTHER" id="PTHR11956">
    <property type="entry name" value="ARGINYL-TRNA SYNTHETASE"/>
    <property type="match status" value="1"/>
</dbReference>
<keyword evidence="6 11" id="KW-0547">Nucleotide-binding</keyword>
<feature type="domain" description="DALR anticodon binding" evidence="13">
    <location>
        <begin position="434"/>
        <end position="554"/>
    </location>
</feature>
<dbReference type="SMART" id="SM00836">
    <property type="entry name" value="DALR_1"/>
    <property type="match status" value="1"/>
</dbReference>
<dbReference type="InterPro" id="IPR035684">
    <property type="entry name" value="ArgRS_core"/>
</dbReference>
<dbReference type="InterPro" id="IPR001412">
    <property type="entry name" value="aa-tRNA-synth_I_CS"/>
</dbReference>
<dbReference type="Proteomes" id="UP000231067">
    <property type="component" value="Unassembled WGS sequence"/>
</dbReference>
<dbReference type="SUPFAM" id="SSF55190">
    <property type="entry name" value="Arginyl-tRNA synthetase (ArgRS), N-terminal 'additional' domain"/>
    <property type="match status" value="1"/>
</dbReference>
<dbReference type="Gene3D" id="3.40.50.620">
    <property type="entry name" value="HUPs"/>
    <property type="match status" value="1"/>
</dbReference>
<protein>
    <recommendedName>
        <fullName evidence="11">Arginine--tRNA ligase</fullName>
        <ecNumber evidence="11">6.1.1.19</ecNumber>
    </recommendedName>
    <alternativeName>
        <fullName evidence="11">Arginyl-tRNA synthetase</fullName>
        <shortName evidence="11">ArgRS</shortName>
    </alternativeName>
</protein>
<dbReference type="PRINTS" id="PR01038">
    <property type="entry name" value="TRNASYNTHARG"/>
</dbReference>
<comment type="subcellular location">
    <subcellularLocation>
        <location evidence="1 11">Cytoplasm</location>
    </subcellularLocation>
</comment>
<evidence type="ECO:0000256" key="3">
    <source>
        <dbReference type="ARBA" id="ARBA00011245"/>
    </source>
</evidence>
<evidence type="ECO:0000256" key="12">
    <source>
        <dbReference type="RuleBase" id="RU363038"/>
    </source>
</evidence>
<evidence type="ECO:0000259" key="14">
    <source>
        <dbReference type="SMART" id="SM01016"/>
    </source>
</evidence>
<dbReference type="Gene3D" id="1.10.730.10">
    <property type="entry name" value="Isoleucyl-tRNA Synthetase, Domain 1"/>
    <property type="match status" value="1"/>
</dbReference>